<dbReference type="Gene3D" id="3.20.20.70">
    <property type="entry name" value="Aldolase class I"/>
    <property type="match status" value="1"/>
</dbReference>
<dbReference type="EMBL" id="CABHML010000043">
    <property type="protein sequence ID" value="VUW83396.1"/>
    <property type="molecule type" value="Genomic_DNA"/>
</dbReference>
<keyword evidence="4" id="KW-0521">NADP</keyword>
<evidence type="ECO:0000256" key="5">
    <source>
        <dbReference type="ARBA" id="ARBA00023002"/>
    </source>
</evidence>
<evidence type="ECO:0000256" key="4">
    <source>
        <dbReference type="ARBA" id="ARBA00022857"/>
    </source>
</evidence>
<dbReference type="Proteomes" id="UP000319252">
    <property type="component" value="Unassembled WGS sequence"/>
</dbReference>
<feature type="compositionally biased region" description="Basic residues" evidence="6">
    <location>
        <begin position="48"/>
        <end position="67"/>
    </location>
</feature>
<dbReference type="RefSeq" id="WP_187324361.1">
    <property type="nucleotide sequence ID" value="NZ_CABHML010000043.1"/>
</dbReference>
<evidence type="ECO:0000259" key="7">
    <source>
        <dbReference type="Pfam" id="PF00724"/>
    </source>
</evidence>
<dbReference type="GO" id="GO:0003959">
    <property type="term" value="F:NADPH dehydrogenase activity"/>
    <property type="evidence" value="ECO:0007669"/>
    <property type="project" value="UniProtKB-EC"/>
</dbReference>
<gene>
    <name evidence="8" type="primary">namA</name>
    <name evidence="8" type="ORF">BLONGUMMC1_01120</name>
</gene>
<keyword evidence="3" id="KW-0288">FMN</keyword>
<name>A0A564RYX8_BIFLI</name>
<dbReference type="PANTHER" id="PTHR43303">
    <property type="entry name" value="NADPH DEHYDROGENASE C23G7.10C-RELATED"/>
    <property type="match status" value="1"/>
</dbReference>
<dbReference type="CDD" id="cd02932">
    <property type="entry name" value="OYE_YqiM_FMN"/>
    <property type="match status" value="1"/>
</dbReference>
<dbReference type="GO" id="GO:0010181">
    <property type="term" value="F:FMN binding"/>
    <property type="evidence" value="ECO:0007669"/>
    <property type="project" value="InterPro"/>
</dbReference>
<organism evidence="8 9">
    <name type="scientific">Bifidobacterium longum subsp. infantis</name>
    <dbReference type="NCBI Taxonomy" id="1682"/>
    <lineage>
        <taxon>Bacteria</taxon>
        <taxon>Bacillati</taxon>
        <taxon>Actinomycetota</taxon>
        <taxon>Actinomycetes</taxon>
        <taxon>Bifidobacteriales</taxon>
        <taxon>Bifidobacteriaceae</taxon>
        <taxon>Bifidobacterium</taxon>
    </lineage>
</organism>
<comment type="cofactor">
    <cofactor evidence="1">
        <name>FMN</name>
        <dbReference type="ChEBI" id="CHEBI:58210"/>
    </cofactor>
</comment>
<dbReference type="SUPFAM" id="SSF51395">
    <property type="entry name" value="FMN-linked oxidoreductases"/>
    <property type="match status" value="1"/>
</dbReference>
<dbReference type="AlphaFoldDB" id="A0A564RYX8"/>
<dbReference type="InterPro" id="IPR013785">
    <property type="entry name" value="Aldolase_TIM"/>
</dbReference>
<dbReference type="InterPro" id="IPR001155">
    <property type="entry name" value="OxRdtase_FMN_N"/>
</dbReference>
<evidence type="ECO:0000313" key="9">
    <source>
        <dbReference type="Proteomes" id="UP000319252"/>
    </source>
</evidence>
<sequence>MSNDDLTHENFDFRGFDVPDLKAVTMASSSDSDQSKQPKTKHDDASKNRKHGKKKSKSDGRSKKRAGTGKTSESFDDYEDYEDYEGREAVGKADKKASKDRPGLFAPMTLREVTVRNRIWLPPMCTYSSFARDGRPTPFHYQHYVSRAFGGFGMVIVESTAVTPEGRITPCDLGLWEDGQIDAWRWIVDGIREAGAVPAIQLNHAGRKASTGCFAVGYDGQSVPEEAGGWPTMAPSEIAFGGLRTPRALSVDEIHGLVGAFAAAAGRASAAGFQAIQIHAAHGYLISQFLDPLSNERDDEYGGDLTGRSRFLVEVVDAVRGAVPEGVPVLVRISATDWAAGGWDLDQTIALSKVLKEHGVDVMDVSTGGIMSGVSIPVKPNYQVPFAEQVKSKADIPVTAVGLITKPKQAAKILAHGEADAVEIGRAALRDPYWPLRAANKLGIPSTEVPYAPQYVAGAY</sequence>
<evidence type="ECO:0000256" key="1">
    <source>
        <dbReference type="ARBA" id="ARBA00001917"/>
    </source>
</evidence>
<accession>A0A564RYX8</accession>
<evidence type="ECO:0000256" key="3">
    <source>
        <dbReference type="ARBA" id="ARBA00022643"/>
    </source>
</evidence>
<evidence type="ECO:0000256" key="2">
    <source>
        <dbReference type="ARBA" id="ARBA00022630"/>
    </source>
</evidence>
<dbReference type="InterPro" id="IPR044152">
    <property type="entry name" value="YqjM-like"/>
</dbReference>
<keyword evidence="5 8" id="KW-0560">Oxidoreductase</keyword>
<reference evidence="8 9" key="1">
    <citation type="submission" date="2019-07" db="EMBL/GenBank/DDBJ databases">
        <authorList>
            <person name="Chang H.-W."/>
            <person name="Raman A."/>
            <person name="Venkatesh S."/>
            <person name="Gehrig J."/>
        </authorList>
    </citation>
    <scope>NUCLEOTIDE SEQUENCE [LARGE SCALE GENOMIC DNA]</scope>
    <source>
        <strain evidence="8">B.longum_ssp_infantis_4</strain>
    </source>
</reference>
<dbReference type="Pfam" id="PF00724">
    <property type="entry name" value="Oxidored_FMN"/>
    <property type="match status" value="1"/>
</dbReference>
<feature type="region of interest" description="Disordered" evidence="6">
    <location>
        <begin position="24"/>
        <end position="76"/>
    </location>
</feature>
<evidence type="ECO:0000256" key="6">
    <source>
        <dbReference type="SAM" id="MobiDB-lite"/>
    </source>
</evidence>
<feature type="domain" description="NADH:flavin oxidoreductase/NADH oxidase N-terminal" evidence="7">
    <location>
        <begin position="104"/>
        <end position="442"/>
    </location>
</feature>
<proteinExistence type="predicted"/>
<evidence type="ECO:0000313" key="8">
    <source>
        <dbReference type="EMBL" id="VUW83396.1"/>
    </source>
</evidence>
<protein>
    <submittedName>
        <fullName evidence="8">NADPH dehydrogenase</fullName>
        <ecNumber evidence="8">1.6.99.1</ecNumber>
    </submittedName>
</protein>
<dbReference type="PANTHER" id="PTHR43303:SF4">
    <property type="entry name" value="NADPH DEHYDROGENASE C23G7.10C-RELATED"/>
    <property type="match status" value="1"/>
</dbReference>
<dbReference type="EC" id="1.6.99.1" evidence="8"/>
<dbReference type="GO" id="GO:0050661">
    <property type="term" value="F:NADP binding"/>
    <property type="evidence" value="ECO:0007669"/>
    <property type="project" value="InterPro"/>
</dbReference>
<feature type="compositionally biased region" description="Basic and acidic residues" evidence="6">
    <location>
        <begin position="33"/>
        <end position="47"/>
    </location>
</feature>
<keyword evidence="2" id="KW-0285">Flavoprotein</keyword>